<dbReference type="PIRSF" id="PIRSF002756">
    <property type="entry name" value="PstS"/>
    <property type="match status" value="1"/>
</dbReference>
<evidence type="ECO:0000256" key="5">
    <source>
        <dbReference type="PIRSR" id="PIRSR002756-1"/>
    </source>
</evidence>
<evidence type="ECO:0000256" key="4">
    <source>
        <dbReference type="PIRNR" id="PIRNR002756"/>
    </source>
</evidence>
<evidence type="ECO:0000313" key="9">
    <source>
        <dbReference type="Proteomes" id="UP000295453"/>
    </source>
</evidence>
<feature type="binding site" evidence="5">
    <location>
        <begin position="191"/>
        <end position="193"/>
    </location>
    <ligand>
        <name>phosphate</name>
        <dbReference type="ChEBI" id="CHEBI:43474"/>
    </ligand>
</feature>
<evidence type="ECO:0000256" key="3">
    <source>
        <dbReference type="ARBA" id="ARBA00022592"/>
    </source>
</evidence>
<name>A0A4R1CG21_9ACTN</name>
<gene>
    <name evidence="8" type="ORF">EPD65_04485</name>
</gene>
<feature type="binding site" evidence="5">
    <location>
        <position position="95"/>
    </location>
    <ligand>
        <name>phosphate</name>
        <dbReference type="ChEBI" id="CHEBI:43474"/>
    </ligand>
</feature>
<dbReference type="OrthoDB" id="9801510at2"/>
<organism evidence="8 9">
    <name type="scientific">Nocardioides jejuensis</name>
    <dbReference type="NCBI Taxonomy" id="2502782"/>
    <lineage>
        <taxon>Bacteria</taxon>
        <taxon>Bacillati</taxon>
        <taxon>Actinomycetota</taxon>
        <taxon>Actinomycetes</taxon>
        <taxon>Propionibacteriales</taxon>
        <taxon>Nocardioidaceae</taxon>
        <taxon>Nocardioides</taxon>
    </lineage>
</organism>
<dbReference type="SUPFAM" id="SSF53850">
    <property type="entry name" value="Periplasmic binding protein-like II"/>
    <property type="match status" value="1"/>
</dbReference>
<dbReference type="PANTHER" id="PTHR42996">
    <property type="entry name" value="PHOSPHATE-BINDING PROTEIN PSTS"/>
    <property type="match status" value="1"/>
</dbReference>
<dbReference type="Pfam" id="PF12849">
    <property type="entry name" value="PBP_like_2"/>
    <property type="match status" value="1"/>
</dbReference>
<evidence type="ECO:0000256" key="6">
    <source>
        <dbReference type="SAM" id="SignalP"/>
    </source>
</evidence>
<evidence type="ECO:0000256" key="1">
    <source>
        <dbReference type="ARBA" id="ARBA00008725"/>
    </source>
</evidence>
<keyword evidence="3 4" id="KW-0592">Phosphate transport</keyword>
<keyword evidence="6" id="KW-0732">Signal</keyword>
<dbReference type="PANTHER" id="PTHR42996:SF1">
    <property type="entry name" value="PHOSPHATE-BINDING PROTEIN PSTS"/>
    <property type="match status" value="1"/>
</dbReference>
<keyword evidence="9" id="KW-1185">Reference proteome</keyword>
<protein>
    <recommendedName>
        <fullName evidence="4">Phosphate-binding protein</fullName>
    </recommendedName>
</protein>
<dbReference type="Proteomes" id="UP000295453">
    <property type="component" value="Unassembled WGS sequence"/>
</dbReference>
<evidence type="ECO:0000256" key="2">
    <source>
        <dbReference type="ARBA" id="ARBA00022448"/>
    </source>
</evidence>
<reference evidence="8 9" key="1">
    <citation type="submission" date="2019-03" db="EMBL/GenBank/DDBJ databases">
        <authorList>
            <person name="Kim M.K.M."/>
        </authorList>
    </citation>
    <scope>NUCLEOTIDE SEQUENCE [LARGE SCALE GENOMIC DNA]</scope>
    <source>
        <strain evidence="8 9">18JY15-6</strain>
    </source>
</reference>
<dbReference type="Gene3D" id="3.40.190.10">
    <property type="entry name" value="Periplasmic binding protein-like II"/>
    <property type="match status" value="2"/>
</dbReference>
<feature type="binding site" evidence="5">
    <location>
        <position position="77"/>
    </location>
    <ligand>
        <name>phosphate</name>
        <dbReference type="ChEBI" id="CHEBI:43474"/>
    </ligand>
</feature>
<comment type="similarity">
    <text evidence="1 4">Belongs to the PstS family.</text>
</comment>
<sequence length="374" mass="37692">MIATSARRVAPAIVALALGVSLTACGDQNGGTSASGLTGTLNGGGSSAQATAQDVWKSGFQTDNSGATINYNSELGSGGGRTGFNDGSLDFAGSDSYIKDDASKGKEGLELTAATARCGGEAPVEVPAYVSPIAVIYNVKGVDNLQLTAGTLAKIFNDKITKWNDAEIVAENPGAKLPDAAISPVHRSDESGTTENFTDYLAQAAGKAWPHAKDKVWPAGLKGESAAKTDGVVGAVTSGENTIGYADHSAIGDLTAASIQVGKAYVAPSAEGAAKTLAVSKPVAGRSDVDMAMDIDRTTTEAGAYPIILASYLIACQHYDDAATADLVKGYLSYAISVDGQNAAADKAAAGSAPLSADLQAKAAAIVAKIAVKK</sequence>
<dbReference type="EMBL" id="SJZJ01000005">
    <property type="protein sequence ID" value="TCJ30150.1"/>
    <property type="molecule type" value="Genomic_DNA"/>
</dbReference>
<feature type="binding site" evidence="5">
    <location>
        <begin position="46"/>
        <end position="48"/>
    </location>
    <ligand>
        <name>phosphate</name>
        <dbReference type="ChEBI" id="CHEBI:43474"/>
    </ligand>
</feature>
<evidence type="ECO:0000259" key="7">
    <source>
        <dbReference type="Pfam" id="PF12849"/>
    </source>
</evidence>
<dbReference type="CDD" id="cd13565">
    <property type="entry name" value="PBP2_PstS"/>
    <property type="match status" value="1"/>
</dbReference>
<dbReference type="InterPro" id="IPR050962">
    <property type="entry name" value="Phosphate-bind_PstS"/>
</dbReference>
<dbReference type="GO" id="GO:0042301">
    <property type="term" value="F:phosphate ion binding"/>
    <property type="evidence" value="ECO:0007669"/>
    <property type="project" value="InterPro"/>
</dbReference>
<keyword evidence="2 4" id="KW-0813">Transport</keyword>
<dbReference type="AlphaFoldDB" id="A0A4R1CG21"/>
<comment type="caution">
    <text evidence="8">The sequence shown here is derived from an EMBL/GenBank/DDBJ whole genome shotgun (WGS) entry which is preliminary data.</text>
</comment>
<dbReference type="InterPro" id="IPR024370">
    <property type="entry name" value="PBP_domain"/>
</dbReference>
<proteinExistence type="inferred from homology"/>
<dbReference type="GO" id="GO:0035435">
    <property type="term" value="P:phosphate ion transmembrane transport"/>
    <property type="evidence" value="ECO:0007669"/>
    <property type="project" value="InterPro"/>
</dbReference>
<dbReference type="InterPro" id="IPR005673">
    <property type="entry name" value="ABC_phos-bd_PstS"/>
</dbReference>
<feature type="domain" description="PBP" evidence="7">
    <location>
        <begin position="36"/>
        <end position="337"/>
    </location>
</feature>
<feature type="chain" id="PRO_5020338140" description="Phosphate-binding protein" evidence="6">
    <location>
        <begin position="27"/>
        <end position="374"/>
    </location>
</feature>
<dbReference type="GO" id="GO:0043190">
    <property type="term" value="C:ATP-binding cassette (ABC) transporter complex"/>
    <property type="evidence" value="ECO:0007669"/>
    <property type="project" value="InterPro"/>
</dbReference>
<evidence type="ECO:0000313" key="8">
    <source>
        <dbReference type="EMBL" id="TCJ30150.1"/>
    </source>
</evidence>
<feature type="signal peptide" evidence="6">
    <location>
        <begin position="1"/>
        <end position="26"/>
    </location>
</feature>
<accession>A0A4R1CG21</accession>
<dbReference type="PROSITE" id="PS51257">
    <property type="entry name" value="PROKAR_LIPOPROTEIN"/>
    <property type="match status" value="1"/>
</dbReference>
<dbReference type="RefSeq" id="WP_131581973.1">
    <property type="nucleotide sequence ID" value="NZ_SJZJ01000005.1"/>
</dbReference>